<sequence length="136" mass="15115">MALLIRVARQQQKLHLDHPPADAVHHRTYRLFIQLLEQTFATEHQLQYYAKRLGYSQSAISRACVSAEGRSAKSVISARILLEAKRLLAHSDASVASVAHQLGFSEPTNFVKFFRKGAGLTPARFRQSMSGKAAPS</sequence>
<dbReference type="Proteomes" id="UP000242847">
    <property type="component" value="Unassembled WGS sequence"/>
</dbReference>
<evidence type="ECO:0000256" key="3">
    <source>
        <dbReference type="ARBA" id="ARBA00023163"/>
    </source>
</evidence>
<dbReference type="InterPro" id="IPR020449">
    <property type="entry name" value="Tscrpt_reg_AraC-type_HTH"/>
</dbReference>
<evidence type="ECO:0000256" key="1">
    <source>
        <dbReference type="ARBA" id="ARBA00023015"/>
    </source>
</evidence>
<reference evidence="5 6" key="1">
    <citation type="submission" date="2017-01" db="EMBL/GenBank/DDBJ databases">
        <title>Draft genome sequence of Pseudomonas pachastrellae type strain CCUG 46540T from a deep sea.</title>
        <authorList>
            <person name="Gomila M."/>
            <person name="Mulet M."/>
            <person name="Lalucat J."/>
            <person name="Garcia-Valdes E."/>
        </authorList>
    </citation>
    <scope>NUCLEOTIDE SEQUENCE [LARGE SCALE GENOMIC DNA]</scope>
    <source>
        <strain evidence="5 6">CCUG 46540</strain>
    </source>
</reference>
<proteinExistence type="predicted"/>
<dbReference type="EMBL" id="MUBC01000017">
    <property type="protein sequence ID" value="ONM44094.1"/>
    <property type="molecule type" value="Genomic_DNA"/>
</dbReference>
<dbReference type="SMART" id="SM00342">
    <property type="entry name" value="HTH_ARAC"/>
    <property type="match status" value="1"/>
</dbReference>
<dbReference type="InterPro" id="IPR018060">
    <property type="entry name" value="HTH_AraC"/>
</dbReference>
<organism evidence="5 6">
    <name type="scientific">Halopseudomonas pachastrellae</name>
    <dbReference type="NCBI Taxonomy" id="254161"/>
    <lineage>
        <taxon>Bacteria</taxon>
        <taxon>Pseudomonadati</taxon>
        <taxon>Pseudomonadota</taxon>
        <taxon>Gammaproteobacteria</taxon>
        <taxon>Pseudomonadales</taxon>
        <taxon>Pseudomonadaceae</taxon>
        <taxon>Halopseudomonas</taxon>
    </lineage>
</organism>
<keyword evidence="2" id="KW-0238">DNA-binding</keyword>
<dbReference type="AlphaFoldDB" id="A0A1S8DFD7"/>
<dbReference type="PANTHER" id="PTHR43280:SF32">
    <property type="entry name" value="TRANSCRIPTIONAL REGULATORY PROTEIN"/>
    <property type="match status" value="1"/>
</dbReference>
<dbReference type="RefSeq" id="WP_169847266.1">
    <property type="nucleotide sequence ID" value="NZ_FOUD01000016.1"/>
</dbReference>
<evidence type="ECO:0000313" key="6">
    <source>
        <dbReference type="Proteomes" id="UP000242847"/>
    </source>
</evidence>
<protein>
    <recommendedName>
        <fullName evidence="4">HTH araC/xylS-type domain-containing protein</fullName>
    </recommendedName>
</protein>
<evidence type="ECO:0000313" key="5">
    <source>
        <dbReference type="EMBL" id="ONM44094.1"/>
    </source>
</evidence>
<dbReference type="PROSITE" id="PS01124">
    <property type="entry name" value="HTH_ARAC_FAMILY_2"/>
    <property type="match status" value="1"/>
</dbReference>
<keyword evidence="3" id="KW-0804">Transcription</keyword>
<dbReference type="STRING" id="254161.SAMN05216256_11631"/>
<keyword evidence="1" id="KW-0805">Transcription regulation</keyword>
<comment type="caution">
    <text evidence="5">The sequence shown here is derived from an EMBL/GenBank/DDBJ whole genome shotgun (WGS) entry which is preliminary data.</text>
</comment>
<dbReference type="GO" id="GO:0043565">
    <property type="term" value="F:sequence-specific DNA binding"/>
    <property type="evidence" value="ECO:0007669"/>
    <property type="project" value="InterPro"/>
</dbReference>
<dbReference type="Pfam" id="PF12833">
    <property type="entry name" value="HTH_18"/>
    <property type="match status" value="1"/>
</dbReference>
<dbReference type="SUPFAM" id="SSF46689">
    <property type="entry name" value="Homeodomain-like"/>
    <property type="match status" value="1"/>
</dbReference>
<dbReference type="PANTHER" id="PTHR43280">
    <property type="entry name" value="ARAC-FAMILY TRANSCRIPTIONAL REGULATOR"/>
    <property type="match status" value="1"/>
</dbReference>
<gene>
    <name evidence="5" type="ORF">BXT89_09265</name>
</gene>
<evidence type="ECO:0000256" key="2">
    <source>
        <dbReference type="ARBA" id="ARBA00023125"/>
    </source>
</evidence>
<dbReference type="GO" id="GO:0003700">
    <property type="term" value="F:DNA-binding transcription factor activity"/>
    <property type="evidence" value="ECO:0007669"/>
    <property type="project" value="InterPro"/>
</dbReference>
<feature type="domain" description="HTH araC/xylS-type" evidence="4">
    <location>
        <begin position="30"/>
        <end position="128"/>
    </location>
</feature>
<dbReference type="PRINTS" id="PR00032">
    <property type="entry name" value="HTHARAC"/>
</dbReference>
<dbReference type="InterPro" id="IPR009057">
    <property type="entry name" value="Homeodomain-like_sf"/>
</dbReference>
<dbReference type="Gene3D" id="1.10.10.60">
    <property type="entry name" value="Homeodomain-like"/>
    <property type="match status" value="1"/>
</dbReference>
<accession>A0A1S8DFD7</accession>
<evidence type="ECO:0000259" key="4">
    <source>
        <dbReference type="PROSITE" id="PS01124"/>
    </source>
</evidence>
<keyword evidence="6" id="KW-1185">Reference proteome</keyword>
<name>A0A1S8DFD7_9GAMM</name>